<name>A0A177YAD3_9NOCA</name>
<protein>
    <submittedName>
        <fullName evidence="5">AraC family transcriptional regulator</fullName>
    </submittedName>
</protein>
<dbReference type="InterPro" id="IPR011256">
    <property type="entry name" value="Reg_factor_effector_dom_sf"/>
</dbReference>
<dbReference type="SMART" id="SM00871">
    <property type="entry name" value="AraC_E_bind"/>
    <property type="match status" value="1"/>
</dbReference>
<evidence type="ECO:0000313" key="5">
    <source>
        <dbReference type="EMBL" id="OAK52484.1"/>
    </source>
</evidence>
<dbReference type="InterPro" id="IPR018062">
    <property type="entry name" value="HTH_AraC-typ_CS"/>
</dbReference>
<dbReference type="EMBL" id="LVHI01000023">
    <property type="protein sequence ID" value="OAK52484.1"/>
    <property type="molecule type" value="Genomic_DNA"/>
</dbReference>
<dbReference type="Gene3D" id="1.10.10.60">
    <property type="entry name" value="Homeodomain-like"/>
    <property type="match status" value="2"/>
</dbReference>
<dbReference type="InterPro" id="IPR050959">
    <property type="entry name" value="MarA-like"/>
</dbReference>
<reference evidence="5 6" key="1">
    <citation type="submission" date="2016-03" db="EMBL/GenBank/DDBJ databases">
        <title>Genome sequence of Rhodococcus kyotonensis KB10.</title>
        <authorList>
            <person name="Jeong H."/>
            <person name="Hong C.E."/>
            <person name="Jo S.H."/>
            <person name="Park J.M."/>
        </authorList>
    </citation>
    <scope>NUCLEOTIDE SEQUENCE [LARGE SCALE GENOMIC DNA]</scope>
    <source>
        <strain evidence="5 6">KB10</strain>
    </source>
</reference>
<dbReference type="PANTHER" id="PTHR47504">
    <property type="entry name" value="RIGHT ORIGIN-BINDING PROTEIN"/>
    <property type="match status" value="1"/>
</dbReference>
<evidence type="ECO:0000256" key="2">
    <source>
        <dbReference type="ARBA" id="ARBA00023125"/>
    </source>
</evidence>
<organism evidence="5 6">
    <name type="scientific">Rhodococcoides kyotonense</name>
    <dbReference type="NCBI Taxonomy" id="398843"/>
    <lineage>
        <taxon>Bacteria</taxon>
        <taxon>Bacillati</taxon>
        <taxon>Actinomycetota</taxon>
        <taxon>Actinomycetes</taxon>
        <taxon>Mycobacteriales</taxon>
        <taxon>Nocardiaceae</taxon>
        <taxon>Rhodococcoides</taxon>
    </lineage>
</organism>
<dbReference type="InterPro" id="IPR018060">
    <property type="entry name" value="HTH_AraC"/>
</dbReference>
<proteinExistence type="predicted"/>
<comment type="caution">
    <text evidence="5">The sequence shown here is derived from an EMBL/GenBank/DDBJ whole genome shotgun (WGS) entry which is preliminary data.</text>
</comment>
<dbReference type="Proteomes" id="UP000077519">
    <property type="component" value="Unassembled WGS sequence"/>
</dbReference>
<dbReference type="InterPro" id="IPR010499">
    <property type="entry name" value="AraC_E-bd"/>
</dbReference>
<dbReference type="Gene3D" id="3.20.80.10">
    <property type="entry name" value="Regulatory factor, effector binding domain"/>
    <property type="match status" value="1"/>
</dbReference>
<dbReference type="InterPro" id="IPR020449">
    <property type="entry name" value="Tscrpt_reg_AraC-type_HTH"/>
</dbReference>
<evidence type="ECO:0000256" key="3">
    <source>
        <dbReference type="ARBA" id="ARBA00023163"/>
    </source>
</evidence>
<dbReference type="SUPFAM" id="SSF46689">
    <property type="entry name" value="Homeodomain-like"/>
    <property type="match status" value="2"/>
</dbReference>
<evidence type="ECO:0000313" key="6">
    <source>
        <dbReference type="Proteomes" id="UP000077519"/>
    </source>
</evidence>
<keyword evidence="2" id="KW-0238">DNA-binding</keyword>
<dbReference type="PROSITE" id="PS01124">
    <property type="entry name" value="HTH_ARAC_FAMILY_2"/>
    <property type="match status" value="1"/>
</dbReference>
<dbReference type="InterPro" id="IPR009057">
    <property type="entry name" value="Homeodomain-like_sf"/>
</dbReference>
<dbReference type="AlphaFoldDB" id="A0A177YAD3"/>
<dbReference type="Pfam" id="PF14526">
    <property type="entry name" value="Cass2"/>
    <property type="match status" value="1"/>
</dbReference>
<sequence length="289" mass="32296">MLERWNDALAYIEDNLAGEIDPEQLARITLTSEYHVRRVFSALAGMSLAQYIRARRMTLATADILSGDGILDVAVRYGYSSSDAFGRAFRQMNGMTPSQARRPGAVLRSQQALSFHLTIEGRSTMRYRIVDLPEFHIVGRRTRIPLVYSGPNPAMTEFHRSLPEGTGARLKACADVEELPEILFVSTAFESDRADGSLFDYYFAVASTTNHDDWDSLAVPASTWVVFEAHSENNFQLALQQLWADAFGEWFPSNPYEVVPGPEILTVTQSSDDWTSGTGELWIPVTRSS</sequence>
<keyword evidence="6" id="KW-1185">Reference proteome</keyword>
<dbReference type="PANTHER" id="PTHR47504:SF5">
    <property type="entry name" value="RIGHT ORIGIN-BINDING PROTEIN"/>
    <property type="match status" value="1"/>
</dbReference>
<dbReference type="PROSITE" id="PS00041">
    <property type="entry name" value="HTH_ARAC_FAMILY_1"/>
    <property type="match status" value="1"/>
</dbReference>
<dbReference type="RefSeq" id="WP_068427896.1">
    <property type="nucleotide sequence ID" value="NZ_LVHI01000023.1"/>
</dbReference>
<dbReference type="SMART" id="SM00342">
    <property type="entry name" value="HTH_ARAC"/>
    <property type="match status" value="1"/>
</dbReference>
<feature type="domain" description="HTH araC/xylS-type" evidence="4">
    <location>
        <begin position="6"/>
        <end position="103"/>
    </location>
</feature>
<dbReference type="Pfam" id="PF12833">
    <property type="entry name" value="HTH_18"/>
    <property type="match status" value="1"/>
</dbReference>
<keyword evidence="3" id="KW-0804">Transcription</keyword>
<keyword evidence="1" id="KW-0805">Transcription regulation</keyword>
<evidence type="ECO:0000259" key="4">
    <source>
        <dbReference type="PROSITE" id="PS01124"/>
    </source>
</evidence>
<dbReference type="GO" id="GO:0043565">
    <property type="term" value="F:sequence-specific DNA binding"/>
    <property type="evidence" value="ECO:0007669"/>
    <property type="project" value="InterPro"/>
</dbReference>
<dbReference type="GO" id="GO:0003700">
    <property type="term" value="F:DNA-binding transcription factor activity"/>
    <property type="evidence" value="ECO:0007669"/>
    <property type="project" value="InterPro"/>
</dbReference>
<dbReference type="InterPro" id="IPR029441">
    <property type="entry name" value="Cass2"/>
</dbReference>
<evidence type="ECO:0000256" key="1">
    <source>
        <dbReference type="ARBA" id="ARBA00023015"/>
    </source>
</evidence>
<dbReference type="SUPFAM" id="SSF55136">
    <property type="entry name" value="Probable bacterial effector-binding domain"/>
    <property type="match status" value="1"/>
</dbReference>
<accession>A0A177YAD3</accession>
<gene>
    <name evidence="5" type="ORF">A3K89_06550</name>
</gene>
<dbReference type="PRINTS" id="PR00032">
    <property type="entry name" value="HTHARAC"/>
</dbReference>